<accession>A0A0U3GSH0</accession>
<dbReference type="AlphaFoldDB" id="A0A0U3GSH0"/>
<dbReference type="EMBL" id="CP013612">
    <property type="protein sequence ID" value="ALU45979.1"/>
    <property type="molecule type" value="Genomic_DNA"/>
</dbReference>
<dbReference type="RefSeq" id="WP_058798824.1">
    <property type="nucleotide sequence ID" value="NZ_CP013612.1"/>
</dbReference>
<sequence length="308" mass="35190">MSQFKTTLSFTFSVCALGVALYSHVTQSPALSSTSDVQSAENASLQGDSERYAPVEAGSLVKKQQHIEQLEEQVRYLQERVLELENRTFSASSSPDALEESVLAILEKKEQQERAEHRQSNPVYGFYEDLPDDYEMRLKTDPEYADKLGRQLQQKVLDESLPVIDRLSAMGQLQMNMYVLNRTQMDTMSYDTVDAVIKISRGQYDDKLRVQALDVVAQTPVVDARIARSLLDIVEKEENDYMRATAAEGLMSQYYQANDEQYPGLKRQLANDILKLYDNDIDNQVYNLMQRMIGDEDLLDQIRKDANK</sequence>
<proteinExistence type="predicted"/>
<keyword evidence="1" id="KW-0175">Coiled coil</keyword>
<dbReference type="KEGG" id="prr:AT705_23965"/>
<feature type="coiled-coil region" evidence="1">
    <location>
        <begin position="60"/>
        <end position="87"/>
    </location>
</feature>
<protein>
    <submittedName>
        <fullName evidence="2">Uncharacterized protein</fullName>
    </submittedName>
</protein>
<organism evidence="2 3">
    <name type="scientific">Pseudoalteromonas rubra</name>
    <dbReference type="NCBI Taxonomy" id="43658"/>
    <lineage>
        <taxon>Bacteria</taxon>
        <taxon>Pseudomonadati</taxon>
        <taxon>Pseudomonadota</taxon>
        <taxon>Gammaproteobacteria</taxon>
        <taxon>Alteromonadales</taxon>
        <taxon>Pseudoalteromonadaceae</taxon>
        <taxon>Pseudoalteromonas</taxon>
    </lineage>
</organism>
<name>A0A0U3GSH0_9GAMM</name>
<evidence type="ECO:0000313" key="3">
    <source>
        <dbReference type="Proteomes" id="UP000069015"/>
    </source>
</evidence>
<evidence type="ECO:0000256" key="1">
    <source>
        <dbReference type="SAM" id="Coils"/>
    </source>
</evidence>
<reference evidence="2 3" key="1">
    <citation type="submission" date="2015-12" db="EMBL/GenBank/DDBJ databases">
        <title>Complete genome sequence of Pseudoalteromonas rubra SCSIO 6842, harboring a conjugative plasmid.</title>
        <authorList>
            <person name="Li B."/>
            <person name="Wang X."/>
        </authorList>
    </citation>
    <scope>NUCLEOTIDE SEQUENCE [LARGE SCALE GENOMIC DNA]</scope>
    <source>
        <strain evidence="2 3">SCSIO 6842</strain>
    </source>
</reference>
<evidence type="ECO:0000313" key="2">
    <source>
        <dbReference type="EMBL" id="ALU45979.1"/>
    </source>
</evidence>
<dbReference type="Proteomes" id="UP000069015">
    <property type="component" value="Chromosome 2"/>
</dbReference>
<gene>
    <name evidence="2" type="ORF">AT705_23965</name>
</gene>